<organism evidence="1">
    <name type="scientific">uncultured Caudovirales phage</name>
    <dbReference type="NCBI Taxonomy" id="2100421"/>
    <lineage>
        <taxon>Viruses</taxon>
        <taxon>Duplodnaviria</taxon>
        <taxon>Heunggongvirae</taxon>
        <taxon>Uroviricota</taxon>
        <taxon>Caudoviricetes</taxon>
        <taxon>Peduoviridae</taxon>
        <taxon>Maltschvirus</taxon>
        <taxon>Maltschvirus maltsch</taxon>
    </lineage>
</organism>
<dbReference type="EMBL" id="LR796344">
    <property type="protein sequence ID" value="CAB4138449.1"/>
    <property type="molecule type" value="Genomic_DNA"/>
</dbReference>
<sequence>MSGLVDLNTNKILPEGGVGGSGAAGAALIHPAPIAQDPVGKLRVSEPQSLIDTDFEYGQQPTKWESIGLSNNRQGLYYIPQAPRTVTAVTGNNTRTVVISMADTTGFAVGTPIFVQNALDSNANGWYYVQAVSTNVSVTYTAAANVAAGNQFSADRTYVYLGFLYSQCGVNLSGTSAFTYVGTTTTVTTASAHGLSAGSLIYVTGVTSTAMNGTNGWISGTTMSLNAVPSAGLALRTGYTVTGAGVTAGTTITAVNNTTHTGQISGTTLSVTAGTAPVVGQQLSGTGVTAGTHVTAVNSAAFTGDITGTTLTYTAGTIPTIGMVITGAGVTAGTIITGGTSPTFTVNISQTVTSTALTGTSYTVNASQTVASTTITTTNYTVSASQTVGTLGAPVALSATSTSVADTPNGAWVVATTPNANTLTFTTVNTPFGTLSNATGQNTLFARTSGSVESRPFDGGVAFTAGAANPNSQMIRQTRRYFRYQSGKGIQFSTGTTLCPPLFVTDISSSGTTATVTTRYAHNLAPGAVILVTGADQAPYNGSFTVATVTSPTVFTYTMLQTPSSSPAQGFPIRVSPTNWFGSSNRVGFFDQQNGLFFEYDGQTLYAVWRSSVLQLEGTVTATAGSAAITGVGTKFARQLAPGDFIVIRGQSYRVLSIDSNTSMLVSPEYRGATVTGAIVSKTIDTRVPRSQWADPLDGTGPSGYTLDLTRMQMLYIEYSWYGAGYARFGLRTRNGNIAYVHQFTNNNVQYEAYLRSGNLPAHYESNGISSYTTLTSTLGTGGAGTIINVASTDGFAPSGVIRVSAPGGTGVVEHIAYSSRTATTFVVSARAQTGGQAAAQTFTFSATAPVLVEFASPDTLASLSHWGSSTIMDGRYDDDKSLVFNFGMTSAITTTATTPRVLMALRVAPSVDNNTIGVLGAREVINRMQLTLDSIGFYTTGTGYLINLVLNGFASGAFSGSFVSPVQEAGRITSSLAQVALNTNAVTVTGGESVYAGYTNPTGVTTLDLTKVRDLGNSILGGGTSNTVPTSTAGLYPDGPDILYVVAIPLSATSSTIQARINWKEAQA</sequence>
<name>A0A6J5M3I7_9CAUD</name>
<gene>
    <name evidence="1" type="ORF">UFOVP330_58</name>
</gene>
<protein>
    <submittedName>
        <fullName evidence="1">Uncharacterized protein</fullName>
    </submittedName>
</protein>
<proteinExistence type="predicted"/>
<dbReference type="Gene3D" id="2.40.30.20">
    <property type="match status" value="1"/>
</dbReference>
<evidence type="ECO:0000313" key="1">
    <source>
        <dbReference type="EMBL" id="CAB4138449.1"/>
    </source>
</evidence>
<accession>A0A6J5M3I7</accession>
<reference evidence="1" key="1">
    <citation type="submission" date="2020-04" db="EMBL/GenBank/DDBJ databases">
        <authorList>
            <person name="Chiriac C."/>
            <person name="Salcher M."/>
            <person name="Ghai R."/>
            <person name="Kavagutti S V."/>
        </authorList>
    </citation>
    <scope>NUCLEOTIDE SEQUENCE</scope>
</reference>
<dbReference type="InterPro" id="IPR023366">
    <property type="entry name" value="ATP_synth_asu-like_sf"/>
</dbReference>